<evidence type="ECO:0000313" key="3">
    <source>
        <dbReference type="Proteomes" id="UP000095728"/>
    </source>
</evidence>
<dbReference type="Gene3D" id="4.10.240.10">
    <property type="entry name" value="Zn(2)-C6 fungal-type DNA-binding domain"/>
    <property type="match status" value="1"/>
</dbReference>
<dbReference type="SMART" id="SM00066">
    <property type="entry name" value="GAL4"/>
    <property type="match status" value="1"/>
</dbReference>
<dbReference type="InParanoid" id="A0A1E5RHE8"/>
<dbReference type="PROSITE" id="PS00463">
    <property type="entry name" value="ZN2_CY6_FUNGAL_1"/>
    <property type="match status" value="1"/>
</dbReference>
<name>A0A1E5RHE8_9ASCO</name>
<evidence type="ECO:0000259" key="1">
    <source>
        <dbReference type="PROSITE" id="PS50048"/>
    </source>
</evidence>
<dbReference type="AlphaFoldDB" id="A0A1E5RHE8"/>
<dbReference type="InterPro" id="IPR036864">
    <property type="entry name" value="Zn2-C6_fun-type_DNA-bd_sf"/>
</dbReference>
<proteinExistence type="predicted"/>
<dbReference type="Pfam" id="PF00172">
    <property type="entry name" value="Zn_clus"/>
    <property type="match status" value="1"/>
</dbReference>
<protein>
    <recommendedName>
        <fullName evidence="1">Zn(2)-C6 fungal-type domain-containing protein</fullName>
    </recommendedName>
</protein>
<dbReference type="SUPFAM" id="SSF57701">
    <property type="entry name" value="Zn2/Cys6 DNA-binding domain"/>
    <property type="match status" value="1"/>
</dbReference>
<feature type="domain" description="Zn(2)-C6 fungal-type" evidence="1">
    <location>
        <begin position="22"/>
        <end position="55"/>
    </location>
</feature>
<evidence type="ECO:0000313" key="2">
    <source>
        <dbReference type="EMBL" id="OEJ86339.1"/>
    </source>
</evidence>
<comment type="caution">
    <text evidence="2">The sequence shown here is derived from an EMBL/GenBank/DDBJ whole genome shotgun (WGS) entry which is preliminary data.</text>
</comment>
<dbReference type="InterPro" id="IPR001138">
    <property type="entry name" value="Zn2Cys6_DnaBD"/>
</dbReference>
<reference evidence="3" key="1">
    <citation type="journal article" date="2016" name="Genome Announc.">
        <title>Genome sequences of three species of Hanseniaspora isolated from spontaneous wine fermentations.</title>
        <authorList>
            <person name="Sternes P.R."/>
            <person name="Lee D."/>
            <person name="Kutyna D.R."/>
            <person name="Borneman A.R."/>
        </authorList>
    </citation>
    <scope>NUCLEOTIDE SEQUENCE [LARGE SCALE GENOMIC DNA]</scope>
    <source>
        <strain evidence="3">AWRI3579</strain>
    </source>
</reference>
<dbReference type="OrthoDB" id="3163292at2759"/>
<gene>
    <name evidence="2" type="ORF">AWRI3579_g1544</name>
</gene>
<accession>A0A1E5RHE8</accession>
<dbReference type="GO" id="GO:0008270">
    <property type="term" value="F:zinc ion binding"/>
    <property type="evidence" value="ECO:0007669"/>
    <property type="project" value="InterPro"/>
</dbReference>
<sequence length="847" mass="97109">MSSNNTNQPARDSPDSVKTFRSCDRCRKSKIKCDSTDRYPESCTHCLHKNVKCEISVMGKPFRCKPTTKDFHTLYNSINDLNDLMTCLQEQNGDFPTSKHEDITQKHGGNKILALPVFDSTTLLTKEIVINLRYDNEMFYINNYSINTAELDKIMHLYNTTLISDYINIYKTWHHDPLFGDSEHAVSDLHVDWRKLFTNNELLQLLIILNFYIDIPFVDFQFQDLLNTLITLYTGQDKSLEKGSSSLFAQYVPYIIDAEHFDISKKLSSNLTSDYFIKNFTKILLTILSLNGPTVNDNLYSVAMKLLHLKKIDYIKHWDLKFYKFIVSTVFAHCRKTNCAEKEELDNILNFLQNGGWKNTQSSESRGHTFQYLTRYDEKLVKRDTVSLESEAMFEKSFVEVYTSLKSSTTIFTLSTQLRLSYVQMFLCQLVSLNLIYYTNKTGDFTYMDDFKMSKKGTLLFNGWNYETPKNESSYHHSQYQINAIHQKYEKETTTKKLLNLMTLPICKNHEPALEVKDLGLLDVVSWELHTGTNIMKSADFFIFHLYKEIIQRQMLETLNISESQNNETENFTTQSHLHLQNGLQLSFLSDPGNNELGKKFQVVLQKAVPVSLDKRVSNTDDSIDLDMCSPNIAFLSQTTDPDVTKEIEDILQISEAVPMQLSESLTSTSSSVFSGVQDSSSSRKTSVESVNSVLGLEPKEVVSNSFTEEWGYDLVHPKEQHQKQTLYDGYSSAALQTTTITTSIAQDGASFSKTKYVAIEPKFCNPAMDLDMSSMVESFKPQASKLKNNKIVKKHSKRKHQETLSAQKSLAHNNGRLRINNVLEDVDWIKDSTEDVLQKIHGVLEA</sequence>
<dbReference type="PROSITE" id="PS50048">
    <property type="entry name" value="ZN2_CY6_FUNGAL_2"/>
    <property type="match status" value="1"/>
</dbReference>
<organism evidence="2 3">
    <name type="scientific">Hanseniaspora osmophila</name>
    <dbReference type="NCBI Taxonomy" id="56408"/>
    <lineage>
        <taxon>Eukaryota</taxon>
        <taxon>Fungi</taxon>
        <taxon>Dikarya</taxon>
        <taxon>Ascomycota</taxon>
        <taxon>Saccharomycotina</taxon>
        <taxon>Saccharomycetes</taxon>
        <taxon>Saccharomycodales</taxon>
        <taxon>Saccharomycodaceae</taxon>
        <taxon>Hanseniaspora</taxon>
    </lineage>
</organism>
<dbReference type="CDD" id="cd00067">
    <property type="entry name" value="GAL4"/>
    <property type="match status" value="1"/>
</dbReference>
<keyword evidence="3" id="KW-1185">Reference proteome</keyword>
<dbReference type="Proteomes" id="UP000095728">
    <property type="component" value="Unassembled WGS sequence"/>
</dbReference>
<dbReference type="GO" id="GO:0000981">
    <property type="term" value="F:DNA-binding transcription factor activity, RNA polymerase II-specific"/>
    <property type="evidence" value="ECO:0007669"/>
    <property type="project" value="InterPro"/>
</dbReference>
<dbReference type="EMBL" id="LPNM01000006">
    <property type="protein sequence ID" value="OEJ86339.1"/>
    <property type="molecule type" value="Genomic_DNA"/>
</dbReference>